<reference evidence="2" key="1">
    <citation type="journal article" date="2025" name="Foods">
        <title>Unveiling the Microbial Signatures of Arabica Coffee Cherries: Insights into Ripeness Specific Diversity, Functional Traits, and Implications for Quality and Safety.</title>
        <authorList>
            <consortium name="RefSeq"/>
            <person name="Tenea G.N."/>
            <person name="Cifuentes V."/>
            <person name="Reyes P."/>
            <person name="Cevallos-Vallejos M."/>
        </authorList>
    </citation>
    <scope>NUCLEOTIDE SEQUENCE [LARGE SCALE GENOMIC DNA]</scope>
</reference>
<dbReference type="AlphaFoldDB" id="A0A6P6UIK1"/>
<gene>
    <name evidence="3" type="primary">LOC113711324</name>
</gene>
<dbReference type="Pfam" id="PF13456">
    <property type="entry name" value="RVT_3"/>
    <property type="match status" value="1"/>
</dbReference>
<dbReference type="Gene3D" id="3.30.420.10">
    <property type="entry name" value="Ribonuclease H-like superfamily/Ribonuclease H"/>
    <property type="match status" value="1"/>
</dbReference>
<evidence type="ECO:0000313" key="3">
    <source>
        <dbReference type="RefSeq" id="XP_027090288.1"/>
    </source>
</evidence>
<evidence type="ECO:0000259" key="1">
    <source>
        <dbReference type="Pfam" id="PF13456"/>
    </source>
</evidence>
<dbReference type="InterPro" id="IPR044730">
    <property type="entry name" value="RNase_H-like_dom_plant"/>
</dbReference>
<proteinExistence type="predicted"/>
<dbReference type="PANTHER" id="PTHR47074:SF48">
    <property type="entry name" value="POLYNUCLEOTIDYL TRANSFERASE, RIBONUCLEASE H-LIKE SUPERFAMILY PROTEIN"/>
    <property type="match status" value="1"/>
</dbReference>
<reference evidence="3" key="2">
    <citation type="submission" date="2025-08" db="UniProtKB">
        <authorList>
            <consortium name="RefSeq"/>
        </authorList>
    </citation>
    <scope>IDENTIFICATION</scope>
    <source>
        <tissue evidence="3">Leaves</tissue>
    </source>
</reference>
<accession>A0A6P6UIK1</accession>
<feature type="domain" description="RNase H type-1" evidence="1">
    <location>
        <begin position="49"/>
        <end position="170"/>
    </location>
</feature>
<name>A0A6P6UIK1_COFAR</name>
<dbReference type="InterPro" id="IPR012337">
    <property type="entry name" value="RNaseH-like_sf"/>
</dbReference>
<dbReference type="OrthoDB" id="1297737at2759"/>
<dbReference type="InterPro" id="IPR002156">
    <property type="entry name" value="RNaseH_domain"/>
</dbReference>
<dbReference type="GeneID" id="113711324"/>
<dbReference type="Proteomes" id="UP001652660">
    <property type="component" value="Chromosome 10e"/>
</dbReference>
<dbReference type="SUPFAM" id="SSF53098">
    <property type="entry name" value="Ribonuclease H-like"/>
    <property type="match status" value="1"/>
</dbReference>
<organism evidence="2 3">
    <name type="scientific">Coffea arabica</name>
    <name type="common">Arabian coffee</name>
    <dbReference type="NCBI Taxonomy" id="13443"/>
    <lineage>
        <taxon>Eukaryota</taxon>
        <taxon>Viridiplantae</taxon>
        <taxon>Streptophyta</taxon>
        <taxon>Embryophyta</taxon>
        <taxon>Tracheophyta</taxon>
        <taxon>Spermatophyta</taxon>
        <taxon>Magnoliopsida</taxon>
        <taxon>eudicotyledons</taxon>
        <taxon>Gunneridae</taxon>
        <taxon>Pentapetalae</taxon>
        <taxon>asterids</taxon>
        <taxon>lamiids</taxon>
        <taxon>Gentianales</taxon>
        <taxon>Rubiaceae</taxon>
        <taxon>Ixoroideae</taxon>
        <taxon>Gardenieae complex</taxon>
        <taxon>Bertiereae - Coffeeae clade</taxon>
        <taxon>Coffeeae</taxon>
        <taxon>Coffea</taxon>
    </lineage>
</organism>
<dbReference type="InterPro" id="IPR036397">
    <property type="entry name" value="RNaseH_sf"/>
</dbReference>
<dbReference type="InterPro" id="IPR052929">
    <property type="entry name" value="RNase_H-like_EbsB-rel"/>
</dbReference>
<protein>
    <recommendedName>
        <fullName evidence="1">RNase H type-1 domain-containing protein</fullName>
    </recommendedName>
</protein>
<dbReference type="GO" id="GO:0004523">
    <property type="term" value="F:RNA-DNA hybrid ribonuclease activity"/>
    <property type="evidence" value="ECO:0007669"/>
    <property type="project" value="InterPro"/>
</dbReference>
<dbReference type="RefSeq" id="XP_027090288.1">
    <property type="nucleotide sequence ID" value="XM_027234487.1"/>
</dbReference>
<evidence type="ECO:0000313" key="2">
    <source>
        <dbReference type="Proteomes" id="UP001652660"/>
    </source>
</evidence>
<keyword evidence="2" id="KW-1185">Reference proteome</keyword>
<dbReference type="GO" id="GO:0003676">
    <property type="term" value="F:nucleic acid binding"/>
    <property type="evidence" value="ECO:0007669"/>
    <property type="project" value="InterPro"/>
</dbReference>
<dbReference type="CDD" id="cd06222">
    <property type="entry name" value="RNase_H_like"/>
    <property type="match status" value="1"/>
</dbReference>
<dbReference type="PANTHER" id="PTHR47074">
    <property type="entry name" value="BNAC02G40300D PROTEIN"/>
    <property type="match status" value="1"/>
</dbReference>
<sequence>MAVVQKAILEWREYQEAQEAEGELVRFKSGGKEELSGWKEPSEAWIKINSDAAVNQKEDRAGWGLIARTWQRKIVGAWAVPNTSCSNPKLEEALALRAAMLVAKSQGWRRVEFESDCKQVIDGINTEEDDAAIATVLSDIKKLKSSFYECCFSFTRRINNSVSHCLANFAIKLKETAEWKSDFPAWLLELVQADCKGSCPKGCNLDLSMNETLSF</sequence>